<sequence length="261" mass="29450">MASTMTTTTTTTQLQKRRNIWAPSPPALIARLPNTFTLAPPPGLRAPQHRNTPAHRAPKVSNGAIRVSDPAAYIARRRAFPCDPLQSYFLSKHFLSNGNGRSYLNSDITIPVVRFGFFEVTVVDELSDDDLVVVRIVDHSDGSVSDLPPCHPRDLALCHRYFLLLNNHRHATYAEKVRGRDLDIARQIVDQAEVILEGAVAKLRQTQGDVDVLVERGKVSEAKKELLIARGVYKRLESELELCKERVKAEVWRVECFHRRL</sequence>
<dbReference type="AlphaFoldDB" id="A0A5J5EPI8"/>
<name>A0A5J5EPI8_9PEZI</name>
<keyword evidence="2" id="KW-1185">Reference proteome</keyword>
<proteinExistence type="predicted"/>
<comment type="caution">
    <text evidence="1">The sequence shown here is derived from an EMBL/GenBank/DDBJ whole genome shotgun (WGS) entry which is preliminary data.</text>
</comment>
<evidence type="ECO:0000313" key="2">
    <source>
        <dbReference type="Proteomes" id="UP000326924"/>
    </source>
</evidence>
<evidence type="ECO:0000313" key="1">
    <source>
        <dbReference type="EMBL" id="KAA8898841.1"/>
    </source>
</evidence>
<organism evidence="1 2">
    <name type="scientific">Sphaerosporella brunnea</name>
    <dbReference type="NCBI Taxonomy" id="1250544"/>
    <lineage>
        <taxon>Eukaryota</taxon>
        <taxon>Fungi</taxon>
        <taxon>Dikarya</taxon>
        <taxon>Ascomycota</taxon>
        <taxon>Pezizomycotina</taxon>
        <taxon>Pezizomycetes</taxon>
        <taxon>Pezizales</taxon>
        <taxon>Pyronemataceae</taxon>
        <taxon>Sphaerosporella</taxon>
    </lineage>
</organism>
<accession>A0A5J5EPI8</accession>
<dbReference type="Proteomes" id="UP000326924">
    <property type="component" value="Unassembled WGS sequence"/>
</dbReference>
<reference evidence="1 2" key="1">
    <citation type="submission" date="2019-09" db="EMBL/GenBank/DDBJ databases">
        <title>Draft genome of the ectomycorrhizal ascomycete Sphaerosporella brunnea.</title>
        <authorList>
            <consortium name="DOE Joint Genome Institute"/>
            <person name="Benucci G.M."/>
            <person name="Marozzi G."/>
            <person name="Antonielli L."/>
            <person name="Sanchez S."/>
            <person name="Marco P."/>
            <person name="Wang X."/>
            <person name="Falini L.B."/>
            <person name="Barry K."/>
            <person name="Haridas S."/>
            <person name="Lipzen A."/>
            <person name="Labutti K."/>
            <person name="Grigoriev I.V."/>
            <person name="Murat C."/>
            <person name="Martin F."/>
            <person name="Albertini E."/>
            <person name="Donnini D."/>
            <person name="Bonito G."/>
        </authorList>
    </citation>
    <scope>NUCLEOTIDE SEQUENCE [LARGE SCALE GENOMIC DNA]</scope>
    <source>
        <strain evidence="1 2">Sb_GMNB300</strain>
    </source>
</reference>
<gene>
    <name evidence="1" type="ORF">FN846DRAFT_892666</name>
</gene>
<dbReference type="EMBL" id="VXIS01000177">
    <property type="protein sequence ID" value="KAA8898841.1"/>
    <property type="molecule type" value="Genomic_DNA"/>
</dbReference>
<dbReference type="InParanoid" id="A0A5J5EPI8"/>
<protein>
    <submittedName>
        <fullName evidence="1">Uncharacterized protein</fullName>
    </submittedName>
</protein>